<keyword evidence="3" id="KW-1185">Reference proteome</keyword>
<dbReference type="Gene3D" id="3.80.10.10">
    <property type="entry name" value="Ribonuclease Inhibitor"/>
    <property type="match status" value="1"/>
</dbReference>
<keyword evidence="1" id="KW-0611">Plant defense</keyword>
<accession>A0A9J5X445</accession>
<evidence type="ECO:0000313" key="3">
    <source>
        <dbReference type="Proteomes" id="UP000824120"/>
    </source>
</evidence>
<organism evidence="2 3">
    <name type="scientific">Solanum commersonii</name>
    <name type="common">Commerson's wild potato</name>
    <name type="synonym">Commerson's nightshade</name>
    <dbReference type="NCBI Taxonomy" id="4109"/>
    <lineage>
        <taxon>Eukaryota</taxon>
        <taxon>Viridiplantae</taxon>
        <taxon>Streptophyta</taxon>
        <taxon>Embryophyta</taxon>
        <taxon>Tracheophyta</taxon>
        <taxon>Spermatophyta</taxon>
        <taxon>Magnoliopsida</taxon>
        <taxon>eudicotyledons</taxon>
        <taxon>Gunneridae</taxon>
        <taxon>Pentapetalae</taxon>
        <taxon>asterids</taxon>
        <taxon>lamiids</taxon>
        <taxon>Solanales</taxon>
        <taxon>Solanaceae</taxon>
        <taxon>Solanoideae</taxon>
        <taxon>Solaneae</taxon>
        <taxon>Solanum</taxon>
    </lineage>
</organism>
<name>A0A9J5X445_SOLCO</name>
<dbReference type="InterPro" id="IPR032675">
    <property type="entry name" value="LRR_dom_sf"/>
</dbReference>
<dbReference type="AlphaFoldDB" id="A0A9J5X445"/>
<protein>
    <submittedName>
        <fullName evidence="2">Uncharacterized protein</fullName>
    </submittedName>
</protein>
<dbReference type="GO" id="GO:0006952">
    <property type="term" value="P:defense response"/>
    <property type="evidence" value="ECO:0007669"/>
    <property type="project" value="UniProtKB-KW"/>
</dbReference>
<dbReference type="PANTHER" id="PTHR36766:SF70">
    <property type="entry name" value="DISEASE RESISTANCE PROTEIN RGA4"/>
    <property type="match status" value="1"/>
</dbReference>
<comment type="caution">
    <text evidence="2">The sequence shown here is derived from an EMBL/GenBank/DDBJ whole genome shotgun (WGS) entry which is preliminary data.</text>
</comment>
<gene>
    <name evidence="2" type="ORF">H5410_053325</name>
</gene>
<dbReference type="SUPFAM" id="SSF52058">
    <property type="entry name" value="L domain-like"/>
    <property type="match status" value="1"/>
</dbReference>
<dbReference type="PANTHER" id="PTHR36766">
    <property type="entry name" value="PLANT BROAD-SPECTRUM MILDEW RESISTANCE PROTEIN RPW8"/>
    <property type="match status" value="1"/>
</dbReference>
<evidence type="ECO:0000256" key="1">
    <source>
        <dbReference type="ARBA" id="ARBA00022821"/>
    </source>
</evidence>
<evidence type="ECO:0000313" key="2">
    <source>
        <dbReference type="EMBL" id="KAG5582698.1"/>
    </source>
</evidence>
<sequence length="408" mass="46784">MVNSCKMPLLNLCSNLTSLVDLKTFMNCHKACAISILLRAYKYTWCPNFSAFPVPSGENYLTSLQSLELYYCDGLTSLPSGMLEHCGLWNLWCSCAVTTYSPLPLHVWEMPSLLCLDLSDCPKFISVPAGGPHRLTRLRILHIGPFSEMVDFEEFQFIFNGIQQLSSLRRLDVYGRTRWDSLPHQLMQISSLTHIHICDFGIEDLPHRLENLTALEALRLESCKRLQHLDFSDVMLKLRYVEIRDCPFLEVVSDALGNLVFLEELSLCNCEKLEHLPSRDTIRHLTKLWYLRIKGCPKLEESCNNRRGPNSQWSNISQIPKVKFQGHARTDAIVLVSFEKDFNGLTCLRRICPLGSTILYFAYMNQHIVNLLHSLEAMRRLNKLQSLKIEGCPKLEENCNNRSGPNSQ</sequence>
<proteinExistence type="predicted"/>
<dbReference type="Proteomes" id="UP000824120">
    <property type="component" value="Chromosome 10"/>
</dbReference>
<reference evidence="2 3" key="1">
    <citation type="submission" date="2020-09" db="EMBL/GenBank/DDBJ databases">
        <title>De no assembly of potato wild relative species, Solanum commersonii.</title>
        <authorList>
            <person name="Cho K."/>
        </authorList>
    </citation>
    <scope>NUCLEOTIDE SEQUENCE [LARGE SCALE GENOMIC DNA]</scope>
    <source>
        <strain evidence="2">LZ3.2</strain>
        <tissue evidence="2">Leaf</tissue>
    </source>
</reference>
<dbReference type="EMBL" id="JACXVP010000010">
    <property type="protein sequence ID" value="KAG5582698.1"/>
    <property type="molecule type" value="Genomic_DNA"/>
</dbReference>
<dbReference type="OrthoDB" id="1928346at2759"/>